<feature type="transmembrane region" description="Helical" evidence="10">
    <location>
        <begin position="5"/>
        <end position="22"/>
    </location>
</feature>
<evidence type="ECO:0000313" key="13">
    <source>
        <dbReference type="Proteomes" id="UP000011704"/>
    </source>
</evidence>
<evidence type="ECO:0000256" key="5">
    <source>
        <dbReference type="ARBA" id="ARBA00022692"/>
    </source>
</evidence>
<dbReference type="PANTHER" id="PTHR30433">
    <property type="entry name" value="CHEMOTAXIS PROTEIN MOTA"/>
    <property type="match status" value="1"/>
</dbReference>
<keyword evidence="4" id="KW-1003">Cell membrane</keyword>
<evidence type="ECO:0000256" key="10">
    <source>
        <dbReference type="SAM" id="Phobius"/>
    </source>
</evidence>
<evidence type="ECO:0000256" key="3">
    <source>
        <dbReference type="ARBA" id="ARBA00022448"/>
    </source>
</evidence>
<dbReference type="HOGENOM" id="CLU_079895_1_0_0"/>
<dbReference type="InParanoid" id="M1YNA6"/>
<dbReference type="InterPro" id="IPR002898">
    <property type="entry name" value="MotA_ExbB_proton_chnl"/>
</dbReference>
<keyword evidence="3" id="KW-0813">Transport</keyword>
<keyword evidence="5 10" id="KW-0812">Transmembrane</keyword>
<dbReference type="RefSeq" id="WP_005011409.1">
    <property type="nucleotide sequence ID" value="NZ_HG422173.1"/>
</dbReference>
<feature type="domain" description="MotA/TolQ/ExbB proton channel" evidence="11">
    <location>
        <begin position="100"/>
        <end position="217"/>
    </location>
</feature>
<evidence type="ECO:0000256" key="6">
    <source>
        <dbReference type="ARBA" id="ARBA00022779"/>
    </source>
</evidence>
<comment type="subcellular location">
    <subcellularLocation>
        <location evidence="1">Cell membrane</location>
        <topology evidence="1">Multi-pass membrane protein</topology>
    </subcellularLocation>
</comment>
<evidence type="ECO:0000256" key="8">
    <source>
        <dbReference type="ARBA" id="ARBA00023136"/>
    </source>
</evidence>
<feature type="region of interest" description="Disordered" evidence="9">
    <location>
        <begin position="255"/>
        <end position="290"/>
    </location>
</feature>
<gene>
    <name evidence="12" type="primary">motA</name>
    <name evidence="12" type="ORF">NITGR_910043</name>
</gene>
<feature type="transmembrane region" description="Helical" evidence="10">
    <location>
        <begin position="28"/>
        <end position="50"/>
    </location>
</feature>
<dbReference type="PROSITE" id="PS01307">
    <property type="entry name" value="MOTA"/>
    <property type="match status" value="1"/>
</dbReference>
<dbReference type="GO" id="GO:0006935">
    <property type="term" value="P:chemotaxis"/>
    <property type="evidence" value="ECO:0007669"/>
    <property type="project" value="InterPro"/>
</dbReference>
<evidence type="ECO:0000256" key="4">
    <source>
        <dbReference type="ARBA" id="ARBA00022475"/>
    </source>
</evidence>
<dbReference type="EMBL" id="CAQJ01000101">
    <property type="protein sequence ID" value="CCQ91994.1"/>
    <property type="molecule type" value="Genomic_DNA"/>
</dbReference>
<keyword evidence="6" id="KW-0283">Flagellar rotation</keyword>
<sequence>MDIATLLGIFIGIGLILVSILQNSGLDLFVSAPSVMIVLGGTFAATLVAYPVNELFRMLGHFIRVFITRKSDLYELMDTMVSICSIARKGGVLAIESKLNMIENDFLKKGLRLTVDGKDEHTVVTLMKREIKQIQQSHKDGWEILNDMGKFAPAFGMVGTLIGLIQMLASLEDVSTVGPRMAVALITTFYGALLANLVFLPMAVKLKRRSAAETLEMNLVLEGITYIRKGVNPRFMKETLENYIDNAAGKKIKKEVEEEARKGTPKKAGAARGPARPPGQAPGATPRPAK</sequence>
<evidence type="ECO:0000259" key="11">
    <source>
        <dbReference type="Pfam" id="PF01618"/>
    </source>
</evidence>
<dbReference type="GO" id="GO:0005886">
    <property type="term" value="C:plasma membrane"/>
    <property type="evidence" value="ECO:0007669"/>
    <property type="project" value="UniProtKB-SubCell"/>
</dbReference>
<dbReference type="STRING" id="1266370.NITGR_910043"/>
<keyword evidence="13" id="KW-1185">Reference proteome</keyword>
<reference evidence="12 13" key="1">
    <citation type="journal article" date="2013" name="Front. Microbiol.">
        <title>The genome of Nitrospina gracilis illuminates the metabolism and evolution of the major marine nitrite oxidizer.</title>
        <authorList>
            <person name="Luecker S."/>
            <person name="Nowka B."/>
            <person name="Rattei T."/>
            <person name="Spieck E."/>
            <person name="and Daims H."/>
        </authorList>
    </citation>
    <scope>NUCLEOTIDE SEQUENCE [LARGE SCALE GENOMIC DNA]</scope>
    <source>
        <strain evidence="12 13">3/211</strain>
    </source>
</reference>
<organism evidence="12 13">
    <name type="scientific">Nitrospina gracilis (strain 3/211)</name>
    <dbReference type="NCBI Taxonomy" id="1266370"/>
    <lineage>
        <taxon>Bacteria</taxon>
        <taxon>Pseudomonadati</taxon>
        <taxon>Nitrospinota/Tectimicrobiota group</taxon>
        <taxon>Nitrospinota</taxon>
        <taxon>Nitrospinia</taxon>
        <taxon>Nitrospinales</taxon>
        <taxon>Nitrospinaceae</taxon>
        <taxon>Nitrospina</taxon>
    </lineage>
</organism>
<dbReference type="Pfam" id="PF01618">
    <property type="entry name" value="MotA_ExbB"/>
    <property type="match status" value="1"/>
</dbReference>
<evidence type="ECO:0000256" key="1">
    <source>
        <dbReference type="ARBA" id="ARBA00004651"/>
    </source>
</evidence>
<dbReference type="GO" id="GO:0071978">
    <property type="term" value="P:bacterial-type flagellum-dependent swarming motility"/>
    <property type="evidence" value="ECO:0007669"/>
    <property type="project" value="InterPro"/>
</dbReference>
<comment type="similarity">
    <text evidence="2">Belongs to the MotA family.</text>
</comment>
<dbReference type="Proteomes" id="UP000011704">
    <property type="component" value="Unassembled WGS sequence"/>
</dbReference>
<keyword evidence="8 10" id="KW-0472">Membrane</keyword>
<dbReference type="InterPro" id="IPR000540">
    <property type="entry name" value="Flag_MotA_CS"/>
</dbReference>
<feature type="compositionally biased region" description="Low complexity" evidence="9">
    <location>
        <begin position="281"/>
        <end position="290"/>
    </location>
</feature>
<feature type="transmembrane region" description="Helical" evidence="10">
    <location>
        <begin position="151"/>
        <end position="169"/>
    </location>
</feature>
<dbReference type="FunCoup" id="M1YNA6">
    <property type="interactions" value="243"/>
</dbReference>
<keyword evidence="7 10" id="KW-1133">Transmembrane helix</keyword>
<dbReference type="AlphaFoldDB" id="M1YNA6"/>
<dbReference type="PANTHER" id="PTHR30433:SF2">
    <property type="entry name" value="MOTILITY PROTEIN A"/>
    <property type="match status" value="1"/>
</dbReference>
<dbReference type="OrthoDB" id="9806929at2"/>
<evidence type="ECO:0000313" key="12">
    <source>
        <dbReference type="EMBL" id="CCQ91994.1"/>
    </source>
</evidence>
<evidence type="ECO:0000256" key="7">
    <source>
        <dbReference type="ARBA" id="ARBA00022989"/>
    </source>
</evidence>
<feature type="transmembrane region" description="Helical" evidence="10">
    <location>
        <begin position="181"/>
        <end position="200"/>
    </location>
</feature>
<accession>M1YNA6</accession>
<evidence type="ECO:0000256" key="2">
    <source>
        <dbReference type="ARBA" id="ARBA00008038"/>
    </source>
</evidence>
<comment type="caution">
    <text evidence="12">The sequence shown here is derived from an EMBL/GenBank/DDBJ whole genome shotgun (WGS) entry which is preliminary data.</text>
</comment>
<evidence type="ECO:0000256" key="9">
    <source>
        <dbReference type="SAM" id="MobiDB-lite"/>
    </source>
</evidence>
<name>M1YNA6_NITG3</name>
<dbReference type="InterPro" id="IPR047055">
    <property type="entry name" value="MotA-like"/>
</dbReference>
<protein>
    <submittedName>
        <fullName evidence="12">MotA1</fullName>
    </submittedName>
</protein>
<proteinExistence type="inferred from homology"/>